<sequence>MLLTEELHRMQRFALWKGEWWMDRQVGLEDGYNVDEVSAEMREGLNAYAFQQAQFQVDEAVRIRERWDELSEHAQKVLERVPNLSTIMVELEDEDTNAIGQEAEQSM</sequence>
<reference evidence="1 2" key="1">
    <citation type="journal article" date="2019" name="Nat. Ecol. Evol.">
        <title>Megaphylogeny resolves global patterns of mushroom evolution.</title>
        <authorList>
            <person name="Varga T."/>
            <person name="Krizsan K."/>
            <person name="Foldi C."/>
            <person name="Dima B."/>
            <person name="Sanchez-Garcia M."/>
            <person name="Sanchez-Ramirez S."/>
            <person name="Szollosi G.J."/>
            <person name="Szarkandi J.G."/>
            <person name="Papp V."/>
            <person name="Albert L."/>
            <person name="Andreopoulos W."/>
            <person name="Angelini C."/>
            <person name="Antonin V."/>
            <person name="Barry K.W."/>
            <person name="Bougher N.L."/>
            <person name="Buchanan P."/>
            <person name="Buyck B."/>
            <person name="Bense V."/>
            <person name="Catcheside P."/>
            <person name="Chovatia M."/>
            <person name="Cooper J."/>
            <person name="Damon W."/>
            <person name="Desjardin D."/>
            <person name="Finy P."/>
            <person name="Geml J."/>
            <person name="Haridas S."/>
            <person name="Hughes K."/>
            <person name="Justo A."/>
            <person name="Karasinski D."/>
            <person name="Kautmanova I."/>
            <person name="Kiss B."/>
            <person name="Kocsube S."/>
            <person name="Kotiranta H."/>
            <person name="LaButti K.M."/>
            <person name="Lechner B.E."/>
            <person name="Liimatainen K."/>
            <person name="Lipzen A."/>
            <person name="Lukacs Z."/>
            <person name="Mihaltcheva S."/>
            <person name="Morgado L.N."/>
            <person name="Niskanen T."/>
            <person name="Noordeloos M.E."/>
            <person name="Ohm R.A."/>
            <person name="Ortiz-Santana B."/>
            <person name="Ovrebo C."/>
            <person name="Racz N."/>
            <person name="Riley R."/>
            <person name="Savchenko A."/>
            <person name="Shiryaev A."/>
            <person name="Soop K."/>
            <person name="Spirin V."/>
            <person name="Szebenyi C."/>
            <person name="Tomsovsky M."/>
            <person name="Tulloss R.E."/>
            <person name="Uehling J."/>
            <person name="Grigoriev I.V."/>
            <person name="Vagvolgyi C."/>
            <person name="Papp T."/>
            <person name="Martin F.M."/>
            <person name="Miettinen O."/>
            <person name="Hibbett D.S."/>
            <person name="Nagy L.G."/>
        </authorList>
    </citation>
    <scope>NUCLEOTIDE SEQUENCE [LARGE SCALE GENOMIC DNA]</scope>
    <source>
        <strain evidence="1 2">CBS 962.96</strain>
    </source>
</reference>
<dbReference type="AlphaFoldDB" id="A0A4S8KTW9"/>
<dbReference type="EMBL" id="ML180113">
    <property type="protein sequence ID" value="THU78898.1"/>
    <property type="molecule type" value="Genomic_DNA"/>
</dbReference>
<dbReference type="OrthoDB" id="3263473at2759"/>
<dbReference type="Proteomes" id="UP000297245">
    <property type="component" value="Unassembled WGS sequence"/>
</dbReference>
<evidence type="ECO:0000313" key="1">
    <source>
        <dbReference type="EMBL" id="THU78898.1"/>
    </source>
</evidence>
<proteinExistence type="predicted"/>
<organism evidence="1 2">
    <name type="scientific">Dendrothele bispora (strain CBS 962.96)</name>
    <dbReference type="NCBI Taxonomy" id="1314807"/>
    <lineage>
        <taxon>Eukaryota</taxon>
        <taxon>Fungi</taxon>
        <taxon>Dikarya</taxon>
        <taxon>Basidiomycota</taxon>
        <taxon>Agaricomycotina</taxon>
        <taxon>Agaricomycetes</taxon>
        <taxon>Agaricomycetidae</taxon>
        <taxon>Agaricales</taxon>
        <taxon>Agaricales incertae sedis</taxon>
        <taxon>Dendrothele</taxon>
    </lineage>
</organism>
<evidence type="ECO:0000313" key="2">
    <source>
        <dbReference type="Proteomes" id="UP000297245"/>
    </source>
</evidence>
<keyword evidence="2" id="KW-1185">Reference proteome</keyword>
<accession>A0A4S8KTW9</accession>
<protein>
    <submittedName>
        <fullName evidence="1">Uncharacterized protein</fullName>
    </submittedName>
</protein>
<name>A0A4S8KTW9_DENBC</name>
<gene>
    <name evidence="1" type="ORF">K435DRAFT_876133</name>
</gene>